<dbReference type="SMART" id="SM00292">
    <property type="entry name" value="BRCT"/>
    <property type="match status" value="1"/>
</dbReference>
<evidence type="ECO:0000313" key="3">
    <source>
        <dbReference type="Proteomes" id="UP001218218"/>
    </source>
</evidence>
<feature type="domain" description="BRCT" evidence="1">
    <location>
        <begin position="85"/>
        <end position="179"/>
    </location>
</feature>
<keyword evidence="3" id="KW-1185">Reference proteome</keyword>
<dbReference type="Gene3D" id="3.40.50.10190">
    <property type="entry name" value="BRCT domain"/>
    <property type="match status" value="1"/>
</dbReference>
<dbReference type="PROSITE" id="PS50172">
    <property type="entry name" value="BRCT"/>
    <property type="match status" value="1"/>
</dbReference>
<dbReference type="PANTHER" id="PTHR45990">
    <property type="entry name" value="DNA REPAIR PROTEIN REV1"/>
    <property type="match status" value="1"/>
</dbReference>
<dbReference type="SUPFAM" id="SSF52113">
    <property type="entry name" value="BRCT domain"/>
    <property type="match status" value="1"/>
</dbReference>
<dbReference type="PANTHER" id="PTHR45990:SF1">
    <property type="entry name" value="DNA REPAIR PROTEIN REV1"/>
    <property type="match status" value="1"/>
</dbReference>
<proteinExistence type="predicted"/>
<dbReference type="InterPro" id="IPR001357">
    <property type="entry name" value="BRCT_dom"/>
</dbReference>
<dbReference type="Proteomes" id="UP001218218">
    <property type="component" value="Unassembled WGS sequence"/>
</dbReference>
<dbReference type="EMBL" id="JARIHO010000001">
    <property type="protein sequence ID" value="KAJ7368452.1"/>
    <property type="molecule type" value="Genomic_DNA"/>
</dbReference>
<gene>
    <name evidence="2" type="ORF">DFH08DRAFT_677060</name>
</gene>
<dbReference type="AlphaFoldDB" id="A0AAD7F4D1"/>
<accession>A0AAD7F4D1</accession>
<name>A0AAD7F4D1_9AGAR</name>
<evidence type="ECO:0000313" key="2">
    <source>
        <dbReference type="EMBL" id="KAJ7368452.1"/>
    </source>
</evidence>
<dbReference type="Pfam" id="PF16589">
    <property type="entry name" value="BRCT_2"/>
    <property type="match status" value="1"/>
</dbReference>
<dbReference type="GO" id="GO:0042276">
    <property type="term" value="P:error-prone translesion synthesis"/>
    <property type="evidence" value="ECO:0007669"/>
    <property type="project" value="TreeGrafter"/>
</dbReference>
<comment type="caution">
    <text evidence="2">The sequence shown here is derived from an EMBL/GenBank/DDBJ whole genome shotgun (WGS) entry which is preliminary data.</text>
</comment>
<evidence type="ECO:0000259" key="1">
    <source>
        <dbReference type="PROSITE" id="PS50172"/>
    </source>
</evidence>
<dbReference type="GO" id="GO:0070987">
    <property type="term" value="P:error-free translesion synthesis"/>
    <property type="evidence" value="ECO:0007669"/>
    <property type="project" value="TreeGrafter"/>
</dbReference>
<sequence length="194" mass="21183">MTRLYASRRSEQPSAAAVTKFLLSTLADESNPITHSDSGENQMYCFSTASGHQVSEGRGSRRAYLEHAGQKLGVQRAAAKETGPAQPQVLVNVKCYISGLLENTTDLEMKRVIVSAGGKVLASASNATHIITSQHMSGSKTDHLLNAKSKSRVPHVVKPEWVTDSIKAGKRRAERQYSVIKDATTKNIFDMLKR</sequence>
<dbReference type="InterPro" id="IPR036420">
    <property type="entry name" value="BRCT_dom_sf"/>
</dbReference>
<dbReference type="GO" id="GO:0003887">
    <property type="term" value="F:DNA-directed DNA polymerase activity"/>
    <property type="evidence" value="ECO:0007669"/>
    <property type="project" value="TreeGrafter"/>
</dbReference>
<dbReference type="GO" id="GO:0017125">
    <property type="term" value="F:deoxycytidyl transferase activity"/>
    <property type="evidence" value="ECO:0007669"/>
    <property type="project" value="TreeGrafter"/>
</dbReference>
<reference evidence="2" key="1">
    <citation type="submission" date="2023-03" db="EMBL/GenBank/DDBJ databases">
        <title>Massive genome expansion in bonnet fungi (Mycena s.s.) driven by repeated elements and novel gene families across ecological guilds.</title>
        <authorList>
            <consortium name="Lawrence Berkeley National Laboratory"/>
            <person name="Harder C.B."/>
            <person name="Miyauchi S."/>
            <person name="Viragh M."/>
            <person name="Kuo A."/>
            <person name="Thoen E."/>
            <person name="Andreopoulos B."/>
            <person name="Lu D."/>
            <person name="Skrede I."/>
            <person name="Drula E."/>
            <person name="Henrissat B."/>
            <person name="Morin E."/>
            <person name="Kohler A."/>
            <person name="Barry K."/>
            <person name="LaButti K."/>
            <person name="Morin E."/>
            <person name="Salamov A."/>
            <person name="Lipzen A."/>
            <person name="Mereny Z."/>
            <person name="Hegedus B."/>
            <person name="Baldrian P."/>
            <person name="Stursova M."/>
            <person name="Weitz H."/>
            <person name="Taylor A."/>
            <person name="Grigoriev I.V."/>
            <person name="Nagy L.G."/>
            <person name="Martin F."/>
            <person name="Kauserud H."/>
        </authorList>
    </citation>
    <scope>NUCLEOTIDE SEQUENCE</scope>
    <source>
        <strain evidence="2">CBHHK002</strain>
    </source>
</reference>
<protein>
    <recommendedName>
        <fullName evidence="1">BRCT domain-containing protein</fullName>
    </recommendedName>
</protein>
<organism evidence="2 3">
    <name type="scientific">Mycena albidolilacea</name>
    <dbReference type="NCBI Taxonomy" id="1033008"/>
    <lineage>
        <taxon>Eukaryota</taxon>
        <taxon>Fungi</taxon>
        <taxon>Dikarya</taxon>
        <taxon>Basidiomycota</taxon>
        <taxon>Agaricomycotina</taxon>
        <taxon>Agaricomycetes</taxon>
        <taxon>Agaricomycetidae</taxon>
        <taxon>Agaricales</taxon>
        <taxon>Marasmiineae</taxon>
        <taxon>Mycenaceae</taxon>
        <taxon>Mycena</taxon>
    </lineage>
</organism>
<dbReference type="GO" id="GO:0005634">
    <property type="term" value="C:nucleus"/>
    <property type="evidence" value="ECO:0007669"/>
    <property type="project" value="TreeGrafter"/>
</dbReference>